<comment type="caution">
    <text evidence="1">The sequence shown here is derived from an EMBL/GenBank/DDBJ whole genome shotgun (WGS) entry which is preliminary data.</text>
</comment>
<proteinExistence type="predicted"/>
<dbReference type="EMBL" id="BAABEP010000035">
    <property type="protein sequence ID" value="GAA3742737.1"/>
    <property type="molecule type" value="Genomic_DNA"/>
</dbReference>
<evidence type="ECO:0000313" key="2">
    <source>
        <dbReference type="Proteomes" id="UP001499884"/>
    </source>
</evidence>
<accession>A0ABP7FMP5</accession>
<reference evidence="2" key="1">
    <citation type="journal article" date="2019" name="Int. J. Syst. Evol. Microbiol.">
        <title>The Global Catalogue of Microorganisms (GCM) 10K type strain sequencing project: providing services to taxonomists for standard genome sequencing and annotation.</title>
        <authorList>
            <consortium name="The Broad Institute Genomics Platform"/>
            <consortium name="The Broad Institute Genome Sequencing Center for Infectious Disease"/>
            <person name="Wu L."/>
            <person name="Ma J."/>
        </authorList>
    </citation>
    <scope>NUCLEOTIDE SEQUENCE [LARGE SCALE GENOMIC DNA]</scope>
    <source>
        <strain evidence="2">JCM 30846</strain>
    </source>
</reference>
<protein>
    <submittedName>
        <fullName evidence="1">Uncharacterized protein</fullName>
    </submittedName>
</protein>
<organism evidence="1 2">
    <name type="scientific">Streptomyces tremellae</name>
    <dbReference type="NCBI Taxonomy" id="1124239"/>
    <lineage>
        <taxon>Bacteria</taxon>
        <taxon>Bacillati</taxon>
        <taxon>Actinomycetota</taxon>
        <taxon>Actinomycetes</taxon>
        <taxon>Kitasatosporales</taxon>
        <taxon>Streptomycetaceae</taxon>
        <taxon>Streptomyces</taxon>
    </lineage>
</organism>
<dbReference type="Proteomes" id="UP001499884">
    <property type="component" value="Unassembled WGS sequence"/>
</dbReference>
<evidence type="ECO:0000313" key="1">
    <source>
        <dbReference type="EMBL" id="GAA3742737.1"/>
    </source>
</evidence>
<sequence length="89" mass="9612">MNLAIGAGRGILPGPDAPVFAPHLIVEGYTGPAVRYSDSVWPMGPDERQPQCGRRGDLLRALTPNPEHGLCGWCQRSWCGVEGVLEGDW</sequence>
<name>A0ABP7FMP5_9ACTN</name>
<keyword evidence="2" id="KW-1185">Reference proteome</keyword>
<gene>
    <name evidence="1" type="ORF">GCM10023082_44490</name>
</gene>